<gene>
    <name evidence="2" type="ORF">SAMN02745208_00805</name>
</gene>
<evidence type="ECO:0000313" key="3">
    <source>
        <dbReference type="Proteomes" id="UP000184029"/>
    </source>
</evidence>
<keyword evidence="1" id="KW-0472">Membrane</keyword>
<dbReference type="Proteomes" id="UP000184029">
    <property type="component" value="Unassembled WGS sequence"/>
</dbReference>
<dbReference type="AlphaFoldDB" id="A0A8B4BSH9"/>
<comment type="caution">
    <text evidence="2">The sequence shown here is derived from an EMBL/GenBank/DDBJ whole genome shotgun (WGS) entry which is preliminary data.</text>
</comment>
<organism evidence="2 3">
    <name type="scientific">Heyndrickxia coagulans DSM 1 = ATCC 7050</name>
    <dbReference type="NCBI Taxonomy" id="1121088"/>
    <lineage>
        <taxon>Bacteria</taxon>
        <taxon>Bacillati</taxon>
        <taxon>Bacillota</taxon>
        <taxon>Bacilli</taxon>
        <taxon>Bacillales</taxon>
        <taxon>Bacillaceae</taxon>
        <taxon>Heyndrickxia</taxon>
    </lineage>
</organism>
<protein>
    <submittedName>
        <fullName evidence="2">YrhC-like protein</fullName>
    </submittedName>
</protein>
<sequence>MIERVRRLKKAKSMYVKMVDFKMYGIVLLAVTGFLYLGAVMPIEGKSELGTKILLVASSGFVAVSVLFFSISRAYHKRLLKSEEGAQLLQRNNRKS</sequence>
<name>A0A8B4BSH9_HEYCO</name>
<dbReference type="InterPro" id="IPR025418">
    <property type="entry name" value="YrhC-like"/>
</dbReference>
<proteinExistence type="predicted"/>
<keyword evidence="1" id="KW-0812">Transmembrane</keyword>
<feature type="transmembrane region" description="Helical" evidence="1">
    <location>
        <begin position="53"/>
        <end position="71"/>
    </location>
</feature>
<dbReference type="Pfam" id="PF14143">
    <property type="entry name" value="YrhC"/>
    <property type="match status" value="1"/>
</dbReference>
<evidence type="ECO:0000256" key="1">
    <source>
        <dbReference type="SAM" id="Phobius"/>
    </source>
</evidence>
<evidence type="ECO:0000313" key="2">
    <source>
        <dbReference type="EMBL" id="SHE73269.1"/>
    </source>
</evidence>
<reference evidence="2 3" key="1">
    <citation type="submission" date="2016-11" db="EMBL/GenBank/DDBJ databases">
        <authorList>
            <person name="Varghese N."/>
            <person name="Submissions S."/>
        </authorList>
    </citation>
    <scope>NUCLEOTIDE SEQUENCE [LARGE SCALE GENOMIC DNA]</scope>
    <source>
        <strain evidence="2 3">DSM 1</strain>
    </source>
</reference>
<dbReference type="EMBL" id="FQUB01000010">
    <property type="protein sequence ID" value="SHE73269.1"/>
    <property type="molecule type" value="Genomic_DNA"/>
</dbReference>
<accession>A0A8B4BSH9</accession>
<keyword evidence="1" id="KW-1133">Transmembrane helix</keyword>
<feature type="transmembrane region" description="Helical" evidence="1">
    <location>
        <begin position="21"/>
        <end position="41"/>
    </location>
</feature>